<dbReference type="AlphaFoldDB" id="A0A1Y2HGL6"/>
<evidence type="ECO:0000313" key="1">
    <source>
        <dbReference type="EMBL" id="ORZ33685.1"/>
    </source>
</evidence>
<proteinExistence type="predicted"/>
<organism evidence="1 2">
    <name type="scientific">Catenaria anguillulae PL171</name>
    <dbReference type="NCBI Taxonomy" id="765915"/>
    <lineage>
        <taxon>Eukaryota</taxon>
        <taxon>Fungi</taxon>
        <taxon>Fungi incertae sedis</taxon>
        <taxon>Blastocladiomycota</taxon>
        <taxon>Blastocladiomycetes</taxon>
        <taxon>Blastocladiales</taxon>
        <taxon>Catenariaceae</taxon>
        <taxon>Catenaria</taxon>
    </lineage>
</organism>
<accession>A0A1Y2HGL6</accession>
<sequence>MEKADAVKDQLDRITTDFTSSSIATALYHAFLLISRGGGGPAASDRVDLTLDTLESAVIWRLPAAKQAQVWLTAYLPQDAVDPCDLYDRLTPGIQVLVDAMSLEGICGYQPAGPVVRLKSSVGYLGAHVGVYWSDQARDGGVYAFVHSAADVDEWGWAMKGLGWRLRPVVNEGEVVFLVESAGEGGPGGERGRYLSVVDVGVARWVGVTGDMGPADEKTYWRVLPSLAHADQVVLQHFAPKSRQGQAEMPMYLSVASQARRDPNSVYLEVSAESPVSFDMEMVNA</sequence>
<name>A0A1Y2HGL6_9FUNG</name>
<keyword evidence="2" id="KW-1185">Reference proteome</keyword>
<gene>
    <name evidence="1" type="ORF">BCR44DRAFT_1437937</name>
</gene>
<dbReference type="EMBL" id="MCFL01000034">
    <property type="protein sequence ID" value="ORZ33685.1"/>
    <property type="molecule type" value="Genomic_DNA"/>
</dbReference>
<protein>
    <submittedName>
        <fullName evidence="1">Uncharacterized protein</fullName>
    </submittedName>
</protein>
<comment type="caution">
    <text evidence="1">The sequence shown here is derived from an EMBL/GenBank/DDBJ whole genome shotgun (WGS) entry which is preliminary data.</text>
</comment>
<evidence type="ECO:0000313" key="2">
    <source>
        <dbReference type="Proteomes" id="UP000193411"/>
    </source>
</evidence>
<reference evidence="1 2" key="1">
    <citation type="submission" date="2016-07" db="EMBL/GenBank/DDBJ databases">
        <title>Pervasive Adenine N6-methylation of Active Genes in Fungi.</title>
        <authorList>
            <consortium name="DOE Joint Genome Institute"/>
            <person name="Mondo S.J."/>
            <person name="Dannebaum R.O."/>
            <person name="Kuo R.C."/>
            <person name="Labutti K."/>
            <person name="Haridas S."/>
            <person name="Kuo A."/>
            <person name="Salamov A."/>
            <person name="Ahrendt S.R."/>
            <person name="Lipzen A."/>
            <person name="Sullivan W."/>
            <person name="Andreopoulos W.B."/>
            <person name="Clum A."/>
            <person name="Lindquist E."/>
            <person name="Daum C."/>
            <person name="Ramamoorthy G.K."/>
            <person name="Gryganskyi A."/>
            <person name="Culley D."/>
            <person name="Magnuson J.K."/>
            <person name="James T.Y."/>
            <person name="O'Malley M.A."/>
            <person name="Stajich J.E."/>
            <person name="Spatafora J.W."/>
            <person name="Visel A."/>
            <person name="Grigoriev I.V."/>
        </authorList>
    </citation>
    <scope>NUCLEOTIDE SEQUENCE [LARGE SCALE GENOMIC DNA]</scope>
    <source>
        <strain evidence="1 2">PL171</strain>
    </source>
</reference>
<dbReference type="Proteomes" id="UP000193411">
    <property type="component" value="Unassembled WGS sequence"/>
</dbReference>